<dbReference type="GO" id="GO:0046983">
    <property type="term" value="F:protein dimerization activity"/>
    <property type="evidence" value="ECO:0007669"/>
    <property type="project" value="InterPro"/>
</dbReference>
<evidence type="ECO:0000256" key="1">
    <source>
        <dbReference type="ARBA" id="ARBA00000085"/>
    </source>
</evidence>
<dbReference type="STRING" id="1190417.SAMN05660690_0286"/>
<dbReference type="PANTHER" id="PTHR24421:SF10">
    <property type="entry name" value="NITRATE_NITRITE SENSOR PROTEIN NARQ"/>
    <property type="match status" value="1"/>
</dbReference>
<dbReference type="EC" id="2.7.13.3" evidence="2"/>
<feature type="transmembrane region" description="Helical" evidence="9">
    <location>
        <begin position="108"/>
        <end position="126"/>
    </location>
</feature>
<dbReference type="PANTHER" id="PTHR24421">
    <property type="entry name" value="NITRATE/NITRITE SENSOR PROTEIN NARX-RELATED"/>
    <property type="match status" value="1"/>
</dbReference>
<proteinExistence type="predicted"/>
<keyword evidence="3" id="KW-0597">Phosphoprotein</keyword>
<evidence type="ECO:0000313" key="12">
    <source>
        <dbReference type="Proteomes" id="UP000199416"/>
    </source>
</evidence>
<evidence type="ECO:0000256" key="7">
    <source>
        <dbReference type="ARBA" id="ARBA00022840"/>
    </source>
</evidence>
<keyword evidence="5" id="KW-0547">Nucleotide-binding</keyword>
<sequence>MSPSLPVRFPTVNRTDAALAGALVVATVALALVRPAGPPYRPVDAVAVVLAVAGPLALLWRSTAPLVSLVLADLALVVTTATGHAVGLLPWPAWIALFTCFAAGGRRVRVAAVAVAVLATTGYLVLDPVHPVDALPEIATTSLVAVVAGELSSRRTRAAAAEARAAAESRAQALAAERLLLQERGRLARELHDSLGHTVTVIVMQAGVGRRVFADNPAFAHEALASIETVGRTALDELDRLLRVLQPDERKARAEAFAPTVADLEELAERIRATGRPVELHTDGVQLSATGARALYRIVQEALTNAVRHSRAGRIRVELAQVADRVLLDVTNEGGAPGEDAPVDVVPGRGLVNMRERARLEGGELEAGPVDGGFRVHAELPAGTVVSA</sequence>
<evidence type="ECO:0000259" key="10">
    <source>
        <dbReference type="PROSITE" id="PS50109"/>
    </source>
</evidence>
<evidence type="ECO:0000313" key="11">
    <source>
        <dbReference type="EMBL" id="SDC03615.1"/>
    </source>
</evidence>
<comment type="catalytic activity">
    <reaction evidence="1">
        <text>ATP + protein L-histidine = ADP + protein N-phospho-L-histidine.</text>
        <dbReference type="EC" id="2.7.13.3"/>
    </reaction>
</comment>
<feature type="transmembrane region" description="Helical" evidence="9">
    <location>
        <begin position="17"/>
        <end position="33"/>
    </location>
</feature>
<dbReference type="GO" id="GO:0005524">
    <property type="term" value="F:ATP binding"/>
    <property type="evidence" value="ECO:0007669"/>
    <property type="project" value="UniProtKB-KW"/>
</dbReference>
<evidence type="ECO:0000256" key="2">
    <source>
        <dbReference type="ARBA" id="ARBA00012438"/>
    </source>
</evidence>
<dbReference type="CDD" id="cd16917">
    <property type="entry name" value="HATPase_UhpB-NarQ-NarX-like"/>
    <property type="match status" value="1"/>
</dbReference>
<keyword evidence="4" id="KW-0808">Transferase</keyword>
<dbReference type="Gene3D" id="3.30.565.10">
    <property type="entry name" value="Histidine kinase-like ATPase, C-terminal domain"/>
    <property type="match status" value="1"/>
</dbReference>
<reference evidence="12" key="1">
    <citation type="submission" date="2016-10" db="EMBL/GenBank/DDBJ databases">
        <authorList>
            <person name="Varghese N."/>
            <person name="Submissions S."/>
        </authorList>
    </citation>
    <scope>NUCLEOTIDE SEQUENCE [LARGE SCALE GENOMIC DNA]</scope>
    <source>
        <strain evidence="12">DSM 45421</strain>
    </source>
</reference>
<dbReference type="AlphaFoldDB" id="A0A1G6IC84"/>
<feature type="transmembrane region" description="Helical" evidence="9">
    <location>
        <begin position="45"/>
        <end position="62"/>
    </location>
</feature>
<evidence type="ECO:0000256" key="3">
    <source>
        <dbReference type="ARBA" id="ARBA00022553"/>
    </source>
</evidence>
<dbReference type="PROSITE" id="PS50109">
    <property type="entry name" value="HIS_KIN"/>
    <property type="match status" value="1"/>
</dbReference>
<evidence type="ECO:0000256" key="9">
    <source>
        <dbReference type="SAM" id="Phobius"/>
    </source>
</evidence>
<evidence type="ECO:0000256" key="8">
    <source>
        <dbReference type="ARBA" id="ARBA00023012"/>
    </source>
</evidence>
<dbReference type="Pfam" id="PF02518">
    <property type="entry name" value="HATPase_c"/>
    <property type="match status" value="1"/>
</dbReference>
<dbReference type="InterPro" id="IPR005467">
    <property type="entry name" value="His_kinase_dom"/>
</dbReference>
<dbReference type="InterPro" id="IPR011712">
    <property type="entry name" value="Sig_transdc_His_kin_sub3_dim/P"/>
</dbReference>
<keyword evidence="9" id="KW-1133">Transmembrane helix</keyword>
<dbReference type="SMART" id="SM00387">
    <property type="entry name" value="HATPase_c"/>
    <property type="match status" value="1"/>
</dbReference>
<dbReference type="EMBL" id="FMZF01000001">
    <property type="protein sequence ID" value="SDC03615.1"/>
    <property type="molecule type" value="Genomic_DNA"/>
</dbReference>
<gene>
    <name evidence="11" type="ORF">SAMN05660690_0286</name>
</gene>
<keyword evidence="6 11" id="KW-0418">Kinase</keyword>
<dbReference type="Proteomes" id="UP000199416">
    <property type="component" value="Unassembled WGS sequence"/>
</dbReference>
<protein>
    <recommendedName>
        <fullName evidence="2">histidine kinase</fullName>
        <ecNumber evidence="2">2.7.13.3</ecNumber>
    </recommendedName>
</protein>
<dbReference type="InterPro" id="IPR003594">
    <property type="entry name" value="HATPase_dom"/>
</dbReference>
<evidence type="ECO:0000256" key="5">
    <source>
        <dbReference type="ARBA" id="ARBA00022741"/>
    </source>
</evidence>
<keyword evidence="9" id="KW-0472">Membrane</keyword>
<evidence type="ECO:0000256" key="6">
    <source>
        <dbReference type="ARBA" id="ARBA00022777"/>
    </source>
</evidence>
<accession>A0A1G6IC84</accession>
<dbReference type="InterPro" id="IPR050482">
    <property type="entry name" value="Sensor_HK_TwoCompSys"/>
</dbReference>
<dbReference type="Pfam" id="PF07730">
    <property type="entry name" value="HisKA_3"/>
    <property type="match status" value="1"/>
</dbReference>
<keyword evidence="9" id="KW-0812">Transmembrane</keyword>
<organism evidence="11 12">
    <name type="scientific">Geodermatophilus telluris</name>
    <dbReference type="NCBI Taxonomy" id="1190417"/>
    <lineage>
        <taxon>Bacteria</taxon>
        <taxon>Bacillati</taxon>
        <taxon>Actinomycetota</taxon>
        <taxon>Actinomycetes</taxon>
        <taxon>Geodermatophilales</taxon>
        <taxon>Geodermatophilaceae</taxon>
        <taxon>Geodermatophilus</taxon>
    </lineage>
</organism>
<evidence type="ECO:0000256" key="4">
    <source>
        <dbReference type="ARBA" id="ARBA00022679"/>
    </source>
</evidence>
<feature type="transmembrane region" description="Helical" evidence="9">
    <location>
        <begin position="74"/>
        <end position="101"/>
    </location>
</feature>
<dbReference type="InterPro" id="IPR036890">
    <property type="entry name" value="HATPase_C_sf"/>
</dbReference>
<keyword evidence="7" id="KW-0067">ATP-binding</keyword>
<dbReference type="Gene3D" id="1.20.5.1930">
    <property type="match status" value="1"/>
</dbReference>
<name>A0A1G6IC84_9ACTN</name>
<keyword evidence="8" id="KW-0902">Two-component regulatory system</keyword>
<dbReference type="SUPFAM" id="SSF55874">
    <property type="entry name" value="ATPase domain of HSP90 chaperone/DNA topoisomerase II/histidine kinase"/>
    <property type="match status" value="1"/>
</dbReference>
<keyword evidence="12" id="KW-1185">Reference proteome</keyword>
<dbReference type="GO" id="GO:0016020">
    <property type="term" value="C:membrane"/>
    <property type="evidence" value="ECO:0007669"/>
    <property type="project" value="InterPro"/>
</dbReference>
<dbReference type="GO" id="GO:0000155">
    <property type="term" value="F:phosphorelay sensor kinase activity"/>
    <property type="evidence" value="ECO:0007669"/>
    <property type="project" value="InterPro"/>
</dbReference>
<feature type="domain" description="Histidine kinase" evidence="10">
    <location>
        <begin position="295"/>
        <end position="384"/>
    </location>
</feature>